<keyword evidence="1" id="KW-0812">Transmembrane</keyword>
<evidence type="ECO:0000313" key="2">
    <source>
        <dbReference type="EMBL" id="GAW84138.1"/>
    </source>
</evidence>
<gene>
    <name evidence="2" type="ORF">PGO_001295</name>
</gene>
<dbReference type="Proteomes" id="UP000195521">
    <property type="component" value="Unassembled WGS sequence"/>
</dbReference>
<name>A0A1Y1JRQ1_PLAGO</name>
<feature type="transmembrane region" description="Helical" evidence="1">
    <location>
        <begin position="188"/>
        <end position="208"/>
    </location>
</feature>
<accession>A0A1Y1JRQ1</accession>
<dbReference type="GeneID" id="39744946"/>
<dbReference type="EMBL" id="BDQF01000129">
    <property type="protein sequence ID" value="GAW84138.1"/>
    <property type="molecule type" value="Genomic_DNA"/>
</dbReference>
<organism evidence="2 3">
    <name type="scientific">Plasmodium gonderi</name>
    <dbReference type="NCBI Taxonomy" id="77519"/>
    <lineage>
        <taxon>Eukaryota</taxon>
        <taxon>Sar</taxon>
        <taxon>Alveolata</taxon>
        <taxon>Apicomplexa</taxon>
        <taxon>Aconoidasida</taxon>
        <taxon>Haemosporida</taxon>
        <taxon>Plasmodiidae</taxon>
        <taxon>Plasmodium</taxon>
        <taxon>Plasmodium (Plasmodium)</taxon>
    </lineage>
</organism>
<evidence type="ECO:0000256" key="1">
    <source>
        <dbReference type="SAM" id="Phobius"/>
    </source>
</evidence>
<feature type="transmembrane region" description="Helical" evidence="1">
    <location>
        <begin position="157"/>
        <end position="176"/>
    </location>
</feature>
<keyword evidence="3" id="KW-1185">Reference proteome</keyword>
<protein>
    <submittedName>
        <fullName evidence="2">Variable surface protein</fullName>
    </submittedName>
</protein>
<dbReference type="AlphaFoldDB" id="A0A1Y1JRQ1"/>
<dbReference type="RefSeq" id="XP_028546727.1">
    <property type="nucleotide sequence ID" value="XM_028690926.1"/>
</dbReference>
<comment type="caution">
    <text evidence="2">The sequence shown here is derived from an EMBL/GenBank/DDBJ whole genome shotgun (WGS) entry which is preliminary data.</text>
</comment>
<keyword evidence="1" id="KW-0472">Membrane</keyword>
<sequence length="258" mass="30977">MSALFQFKPHIKSIDNFKNPDVSLTLRRNRLLWKINIKKKNTSEGLNESKNDYMNTMDLNNNIKMQNIMYSDQDNIKSLKENKKNEKRAKKVLKKSLMRKMKSQKVYKRKRPKLYNIFALIDFHIEKKIFYRMCKIHNLIKGRNINKNINGIHQYKNIIIIFSLPLIIFASGAIFFPLKHYLFKNETYLPYGSLASSAVSLLILIYILRKILKTSYYHTTACMCYNYLRIISYTCFYKSIIFYRNYYRCTNEYMHDVI</sequence>
<reference evidence="3" key="1">
    <citation type="submission" date="2017-04" db="EMBL/GenBank/DDBJ databases">
        <title>Plasmodium gonderi genome.</title>
        <authorList>
            <person name="Arisue N."/>
            <person name="Honma H."/>
            <person name="Kawai S."/>
            <person name="Tougan T."/>
            <person name="Tanabe K."/>
            <person name="Horii T."/>
        </authorList>
    </citation>
    <scope>NUCLEOTIDE SEQUENCE [LARGE SCALE GENOMIC DNA]</scope>
    <source>
        <strain evidence="3">ATCC 30045</strain>
    </source>
</reference>
<keyword evidence="1" id="KW-1133">Transmembrane helix</keyword>
<evidence type="ECO:0000313" key="3">
    <source>
        <dbReference type="Proteomes" id="UP000195521"/>
    </source>
</evidence>
<proteinExistence type="predicted"/>